<dbReference type="GO" id="GO:0000160">
    <property type="term" value="P:phosphorelay signal transduction system"/>
    <property type="evidence" value="ECO:0007669"/>
    <property type="project" value="InterPro"/>
</dbReference>
<comment type="similarity">
    <text evidence="1">Belongs to the AfsR/DnrI/RedD regulatory family.</text>
</comment>
<feature type="region of interest" description="Disordered" evidence="6">
    <location>
        <begin position="229"/>
        <end position="259"/>
    </location>
</feature>
<dbReference type="GO" id="GO:0043531">
    <property type="term" value="F:ADP binding"/>
    <property type="evidence" value="ECO:0007669"/>
    <property type="project" value="InterPro"/>
</dbReference>
<dbReference type="GO" id="GO:0006355">
    <property type="term" value="P:regulation of DNA-templated transcription"/>
    <property type="evidence" value="ECO:0007669"/>
    <property type="project" value="InterPro"/>
</dbReference>
<dbReference type="SMART" id="SM00862">
    <property type="entry name" value="Trans_reg_C"/>
    <property type="match status" value="1"/>
</dbReference>
<dbReference type="Pfam" id="PF00931">
    <property type="entry name" value="NB-ARC"/>
    <property type="match status" value="1"/>
</dbReference>
<dbReference type="SMART" id="SM01043">
    <property type="entry name" value="BTAD"/>
    <property type="match status" value="1"/>
</dbReference>
<dbReference type="Gene3D" id="1.25.40.10">
    <property type="entry name" value="Tetratricopeptide repeat domain"/>
    <property type="match status" value="2"/>
</dbReference>
<dbReference type="Gene3D" id="1.10.10.10">
    <property type="entry name" value="Winged helix-like DNA-binding domain superfamily/Winged helix DNA-binding domain"/>
    <property type="match status" value="1"/>
</dbReference>
<dbReference type="InterPro" id="IPR011990">
    <property type="entry name" value="TPR-like_helical_dom_sf"/>
</dbReference>
<dbReference type="Pfam" id="PF13424">
    <property type="entry name" value="TPR_12"/>
    <property type="match status" value="1"/>
</dbReference>
<dbReference type="PRINTS" id="PR00364">
    <property type="entry name" value="DISEASERSIST"/>
</dbReference>
<evidence type="ECO:0000313" key="8">
    <source>
        <dbReference type="EMBL" id="MBB5980431.1"/>
    </source>
</evidence>
<protein>
    <submittedName>
        <fullName evidence="8">DNA-binding SARP family transcriptional activator</fullName>
    </submittedName>
</protein>
<dbReference type="InterPro" id="IPR001867">
    <property type="entry name" value="OmpR/PhoB-type_DNA-bd"/>
</dbReference>
<dbReference type="Pfam" id="PF03704">
    <property type="entry name" value="BTAD"/>
    <property type="match status" value="1"/>
</dbReference>
<evidence type="ECO:0000259" key="7">
    <source>
        <dbReference type="PROSITE" id="PS51755"/>
    </source>
</evidence>
<evidence type="ECO:0000256" key="4">
    <source>
        <dbReference type="ARBA" id="ARBA00023163"/>
    </source>
</evidence>
<name>A0A841DR85_9ACTN</name>
<dbReference type="PANTHER" id="PTHR35807">
    <property type="entry name" value="TRANSCRIPTIONAL REGULATOR REDD-RELATED"/>
    <property type="match status" value="1"/>
</dbReference>
<dbReference type="EMBL" id="JACHNF010000001">
    <property type="protein sequence ID" value="MBB5980431.1"/>
    <property type="molecule type" value="Genomic_DNA"/>
</dbReference>
<dbReference type="SUPFAM" id="SSF52540">
    <property type="entry name" value="P-loop containing nucleoside triphosphate hydrolases"/>
    <property type="match status" value="1"/>
</dbReference>
<dbReference type="PANTHER" id="PTHR35807:SF1">
    <property type="entry name" value="TRANSCRIPTIONAL REGULATOR REDD"/>
    <property type="match status" value="1"/>
</dbReference>
<dbReference type="Pfam" id="PF00486">
    <property type="entry name" value="Trans_reg_C"/>
    <property type="match status" value="1"/>
</dbReference>
<feature type="DNA-binding region" description="OmpR/PhoB-type" evidence="5">
    <location>
        <begin position="1"/>
        <end position="90"/>
    </location>
</feature>
<dbReference type="InterPro" id="IPR005158">
    <property type="entry name" value="BTAD"/>
</dbReference>
<evidence type="ECO:0000256" key="1">
    <source>
        <dbReference type="ARBA" id="ARBA00005820"/>
    </source>
</evidence>
<dbReference type="InterPro" id="IPR016032">
    <property type="entry name" value="Sig_transdc_resp-reg_C-effctor"/>
</dbReference>
<dbReference type="Proteomes" id="UP000558997">
    <property type="component" value="Unassembled WGS sequence"/>
</dbReference>
<keyword evidence="2" id="KW-0805">Transcription regulation</keyword>
<keyword evidence="3 5" id="KW-0238">DNA-binding</keyword>
<dbReference type="InterPro" id="IPR051677">
    <property type="entry name" value="AfsR-DnrI-RedD_regulator"/>
</dbReference>
<dbReference type="InterPro" id="IPR027417">
    <property type="entry name" value="P-loop_NTPase"/>
</dbReference>
<evidence type="ECO:0000256" key="3">
    <source>
        <dbReference type="ARBA" id="ARBA00023125"/>
    </source>
</evidence>
<evidence type="ECO:0000256" key="2">
    <source>
        <dbReference type="ARBA" id="ARBA00023015"/>
    </source>
</evidence>
<gene>
    <name evidence="8" type="ORF">HDA44_003772</name>
</gene>
<dbReference type="SUPFAM" id="SSF48452">
    <property type="entry name" value="TPR-like"/>
    <property type="match status" value="3"/>
</dbReference>
<evidence type="ECO:0000313" key="9">
    <source>
        <dbReference type="Proteomes" id="UP000558997"/>
    </source>
</evidence>
<dbReference type="AlphaFoldDB" id="A0A841DR85"/>
<sequence length="923" mass="99151">MHFGVLGTLHILSDAGAVLTIASGKQRLVLALLLIRPNQPLSAEYLLDRLWGDRPPRNARTNLQVYVHRLRQVLGEHRIAHGPGGYRLAVAPHELDALEFERLSAAGRPAEALALWRGDPYADVTDVDELRDEAARLTEGRLTTNEDWYGTELDAGRHHRLIPELQAFVEQNPLRERSRGQLMLALYRSGRTAEALESYRAARSRMIDELGIEPGPDLRRLEQRILEHDPGLKQDRELEAADPAPPARHVPAELPPLSTTFTGRRTEVKSVTEYLTVPPTDGAVTVIAVSGPGGVGKSALALQTAHPAAHTFPGGQLYVDLRGSTPGAEPSVPAAVLARLLRSLGVTEDRIPAGQDELAAMFRSLTSAARTLVVLDNAADAAQVRPLLPGAGSAVVVTSRVVPSTLDGALHVRLDTLENDASLDLLGRLAGRARIDADPEAAAELIQLCGGLPLALRIAGARLAARPDWSIAELAARLADDRVRLTELEHSDLAVRPSFAVSFDALSTDAGRVLVHLGVLGLTSVGVPVVAAMAGRGDVRRDLDELIEAQLLQPAGDRYVLHDLVRLFAREVAERALSTAERNRALRDVMAHYVATARVIALRIGGERACWRTSAGPAVDAEPAVITDGDAAADWVRAELANVMQVAGQVRELPGGADLVGSFVAAGNYVLSGLARTAEQITLGRMVLAAGATDQLRTFAQLELALTTMSLRQHEASIHHGRAAVDGFIAIGDTFGEASAAGWLGYVLADIGRFEEAFEMLWRAIEIRRLTGDRFGAIATANQLGLVYRASGNLAEAERVLHDAVLRMRELAAEAELPPRQHVLQAVLLGNLAKVYARTDRPRETITCLEQAADLVTGTGHDRLVPKFIWGIGDALAQLGEHAEARARWEQALELGRSAGIISQAEAADILGSPTPTRPAALR</sequence>
<keyword evidence="9" id="KW-1185">Reference proteome</keyword>
<proteinExistence type="inferred from homology"/>
<reference evidence="8 9" key="1">
    <citation type="submission" date="2020-08" db="EMBL/GenBank/DDBJ databases">
        <title>Sequencing the genomes of 1000 actinobacteria strains.</title>
        <authorList>
            <person name="Klenk H.-P."/>
        </authorList>
    </citation>
    <scope>NUCLEOTIDE SEQUENCE [LARGE SCALE GENOMIC DNA]</scope>
    <source>
        <strain evidence="8 9">DSM 17294</strain>
    </source>
</reference>
<dbReference type="GO" id="GO:0003677">
    <property type="term" value="F:DNA binding"/>
    <property type="evidence" value="ECO:0007669"/>
    <property type="project" value="UniProtKB-UniRule"/>
</dbReference>
<evidence type="ECO:0000256" key="5">
    <source>
        <dbReference type="PROSITE-ProRule" id="PRU01091"/>
    </source>
</evidence>
<accession>A0A841DR85</accession>
<dbReference type="PROSITE" id="PS51755">
    <property type="entry name" value="OMPR_PHOB"/>
    <property type="match status" value="1"/>
</dbReference>
<dbReference type="SMART" id="SM00028">
    <property type="entry name" value="TPR"/>
    <property type="match status" value="4"/>
</dbReference>
<dbReference type="InterPro" id="IPR036388">
    <property type="entry name" value="WH-like_DNA-bd_sf"/>
</dbReference>
<evidence type="ECO:0000256" key="6">
    <source>
        <dbReference type="SAM" id="MobiDB-lite"/>
    </source>
</evidence>
<dbReference type="InterPro" id="IPR019734">
    <property type="entry name" value="TPR_rpt"/>
</dbReference>
<keyword evidence="4" id="KW-0804">Transcription</keyword>
<organism evidence="8 9">
    <name type="scientific">Kribbella solani</name>
    <dbReference type="NCBI Taxonomy" id="236067"/>
    <lineage>
        <taxon>Bacteria</taxon>
        <taxon>Bacillati</taxon>
        <taxon>Actinomycetota</taxon>
        <taxon>Actinomycetes</taxon>
        <taxon>Propionibacteriales</taxon>
        <taxon>Kribbellaceae</taxon>
        <taxon>Kribbella</taxon>
    </lineage>
</organism>
<feature type="domain" description="OmpR/PhoB-type" evidence="7">
    <location>
        <begin position="1"/>
        <end position="90"/>
    </location>
</feature>
<dbReference type="CDD" id="cd15831">
    <property type="entry name" value="BTAD"/>
    <property type="match status" value="1"/>
</dbReference>
<dbReference type="SUPFAM" id="SSF46894">
    <property type="entry name" value="C-terminal effector domain of the bipartite response regulators"/>
    <property type="match status" value="1"/>
</dbReference>
<dbReference type="InterPro" id="IPR002182">
    <property type="entry name" value="NB-ARC"/>
</dbReference>
<feature type="compositionally biased region" description="Basic and acidic residues" evidence="6">
    <location>
        <begin position="229"/>
        <end position="239"/>
    </location>
</feature>
<dbReference type="Gene3D" id="3.40.50.300">
    <property type="entry name" value="P-loop containing nucleotide triphosphate hydrolases"/>
    <property type="match status" value="1"/>
</dbReference>
<comment type="caution">
    <text evidence="8">The sequence shown here is derived from an EMBL/GenBank/DDBJ whole genome shotgun (WGS) entry which is preliminary data.</text>
</comment>
<dbReference type="RefSeq" id="WP_184836175.1">
    <property type="nucleotide sequence ID" value="NZ_BAAAVN010000025.1"/>
</dbReference>